<sequence>MSGSMDAGDGAAEDSVPQQPRQPPEAVATGTSRRGLLRGALLGGVGGLVVGGAGGAVAGRTLISEDSTDAVNLGTKYPFYGQRYQVGIATEPQRHCLFATFRLAPGATTRDLQVLLARWSAAIAVLQDGRSVGSVEPTSPLQPPRDTGEAHDLSPASLTVTLGLGPSVFGERFGLARFKPALFSDLPPLNGDFLDPKFTGGDLSLQACADDPQVSYHAFRNLARIGRGVVVPYWTVLGFGRASAGEGQATPRMLLGFKDGTRNIKTDDQMAQFVWIDKSDQPWLDGGSYQVVRKIRMLLETWDADRIGDQQEIFGRDKAEGAPLTGTKEFDHPDFAARDAEGELIINPLAHIALSAPENNGGVMIKRRSYNYTDGLAADGQLDAGLLFISYQNDPQHFIRLQNRLGANDLLNEYIRHIGSGIFVVPPAPEEGHYIGEALFA</sequence>
<comment type="cofactor">
    <cofactor evidence="1">
        <name>heme b</name>
        <dbReference type="ChEBI" id="CHEBI:60344"/>
    </cofactor>
</comment>
<dbReference type="InterPro" id="IPR006311">
    <property type="entry name" value="TAT_signal"/>
</dbReference>
<evidence type="ECO:0000256" key="2">
    <source>
        <dbReference type="ARBA" id="ARBA00022559"/>
    </source>
</evidence>
<name>A0ABU2N9W7_9PSEU</name>
<feature type="region of interest" description="Disordered" evidence="9">
    <location>
        <begin position="1"/>
        <end position="32"/>
    </location>
</feature>
<comment type="similarity">
    <text evidence="8">Belongs to the DyP-type peroxidase family.</text>
</comment>
<comment type="caution">
    <text evidence="12">The sequence shown here is derived from an EMBL/GenBank/DDBJ whole genome shotgun (WGS) entry which is preliminary data.</text>
</comment>
<dbReference type="InterPro" id="IPR011008">
    <property type="entry name" value="Dimeric_a/b-barrel"/>
</dbReference>
<evidence type="ECO:0000256" key="6">
    <source>
        <dbReference type="ARBA" id="ARBA00023002"/>
    </source>
</evidence>
<keyword evidence="7" id="KW-0408">Iron</keyword>
<evidence type="ECO:0000259" key="11">
    <source>
        <dbReference type="Pfam" id="PF20628"/>
    </source>
</evidence>
<feature type="domain" description="Dyp-type peroxidase N-terminal" evidence="10">
    <location>
        <begin position="85"/>
        <end position="239"/>
    </location>
</feature>
<accession>A0ABU2N9W7</accession>
<evidence type="ECO:0000313" key="13">
    <source>
        <dbReference type="Proteomes" id="UP001183202"/>
    </source>
</evidence>
<evidence type="ECO:0000256" key="5">
    <source>
        <dbReference type="ARBA" id="ARBA00022729"/>
    </source>
</evidence>
<dbReference type="Proteomes" id="UP001183202">
    <property type="component" value="Unassembled WGS sequence"/>
</dbReference>
<dbReference type="NCBIfam" id="TIGR01413">
    <property type="entry name" value="Dyp_perox_fam"/>
    <property type="match status" value="1"/>
</dbReference>
<keyword evidence="13" id="KW-1185">Reference proteome</keyword>
<evidence type="ECO:0000256" key="8">
    <source>
        <dbReference type="ARBA" id="ARBA00025737"/>
    </source>
</evidence>
<evidence type="ECO:0000259" key="10">
    <source>
        <dbReference type="Pfam" id="PF04261"/>
    </source>
</evidence>
<dbReference type="PANTHER" id="PTHR30521">
    <property type="entry name" value="DEFERROCHELATASE/PEROXIDASE"/>
    <property type="match status" value="1"/>
</dbReference>
<feature type="region of interest" description="Disordered" evidence="9">
    <location>
        <begin position="132"/>
        <end position="152"/>
    </location>
</feature>
<keyword evidence="3" id="KW-0349">Heme</keyword>
<evidence type="ECO:0000256" key="4">
    <source>
        <dbReference type="ARBA" id="ARBA00022723"/>
    </source>
</evidence>
<dbReference type="InterPro" id="IPR006314">
    <property type="entry name" value="Dyp_peroxidase"/>
</dbReference>
<dbReference type="Pfam" id="PF04261">
    <property type="entry name" value="Dyp_perox_N"/>
    <property type="match status" value="1"/>
</dbReference>
<evidence type="ECO:0000256" key="7">
    <source>
        <dbReference type="ARBA" id="ARBA00023004"/>
    </source>
</evidence>
<evidence type="ECO:0000256" key="1">
    <source>
        <dbReference type="ARBA" id="ARBA00001970"/>
    </source>
</evidence>
<keyword evidence="6" id="KW-0560">Oxidoreductase</keyword>
<proteinExistence type="inferred from homology"/>
<dbReference type="GO" id="GO:0004601">
    <property type="term" value="F:peroxidase activity"/>
    <property type="evidence" value="ECO:0007669"/>
    <property type="project" value="UniProtKB-KW"/>
</dbReference>
<dbReference type="RefSeq" id="WP_311555478.1">
    <property type="nucleotide sequence ID" value="NZ_JAVREJ010000004.1"/>
</dbReference>
<dbReference type="InterPro" id="IPR048328">
    <property type="entry name" value="Dyp_perox_C"/>
</dbReference>
<dbReference type="PROSITE" id="PS51318">
    <property type="entry name" value="TAT"/>
    <property type="match status" value="1"/>
</dbReference>
<dbReference type="InterPro" id="IPR048327">
    <property type="entry name" value="Dyp_perox_N"/>
</dbReference>
<keyword evidence="2 12" id="KW-0575">Peroxidase</keyword>
<evidence type="ECO:0000256" key="9">
    <source>
        <dbReference type="SAM" id="MobiDB-lite"/>
    </source>
</evidence>
<evidence type="ECO:0000256" key="3">
    <source>
        <dbReference type="ARBA" id="ARBA00022617"/>
    </source>
</evidence>
<protein>
    <submittedName>
        <fullName evidence="12">Dyp-type peroxidase</fullName>
    </submittedName>
</protein>
<dbReference type="SUPFAM" id="SSF54909">
    <property type="entry name" value="Dimeric alpha+beta barrel"/>
    <property type="match status" value="1"/>
</dbReference>
<dbReference type="EMBL" id="JAVREJ010000004">
    <property type="protein sequence ID" value="MDT0349449.1"/>
    <property type="molecule type" value="Genomic_DNA"/>
</dbReference>
<keyword evidence="5" id="KW-0732">Signal</keyword>
<feature type="domain" description="Dyp-type peroxidase C-terminal" evidence="11">
    <location>
        <begin position="250"/>
        <end position="428"/>
    </location>
</feature>
<dbReference type="PROSITE" id="PS51404">
    <property type="entry name" value="DYP_PEROXIDASE"/>
    <property type="match status" value="1"/>
</dbReference>
<keyword evidence="4" id="KW-0479">Metal-binding</keyword>
<reference evidence="13" key="1">
    <citation type="submission" date="2023-07" db="EMBL/GenBank/DDBJ databases">
        <title>30 novel species of actinomycetes from the DSMZ collection.</title>
        <authorList>
            <person name="Nouioui I."/>
        </authorList>
    </citation>
    <scope>NUCLEOTIDE SEQUENCE [LARGE SCALE GENOMIC DNA]</scope>
    <source>
        <strain evidence="13">DSM 45834</strain>
    </source>
</reference>
<dbReference type="PANTHER" id="PTHR30521:SF4">
    <property type="entry name" value="DEFERROCHELATASE"/>
    <property type="match status" value="1"/>
</dbReference>
<dbReference type="Pfam" id="PF20628">
    <property type="entry name" value="Dyp_perox_C"/>
    <property type="match status" value="1"/>
</dbReference>
<evidence type="ECO:0000313" key="12">
    <source>
        <dbReference type="EMBL" id="MDT0349449.1"/>
    </source>
</evidence>
<gene>
    <name evidence="12" type="ORF">RM445_07905</name>
</gene>
<organism evidence="12 13">
    <name type="scientific">Pseudonocardia charpentierae</name>
    <dbReference type="NCBI Taxonomy" id="3075545"/>
    <lineage>
        <taxon>Bacteria</taxon>
        <taxon>Bacillati</taxon>
        <taxon>Actinomycetota</taxon>
        <taxon>Actinomycetes</taxon>
        <taxon>Pseudonocardiales</taxon>
        <taxon>Pseudonocardiaceae</taxon>
        <taxon>Pseudonocardia</taxon>
    </lineage>
</organism>